<keyword evidence="1" id="KW-1185">Reference proteome</keyword>
<dbReference type="RefSeq" id="XP_052117491.1">
    <property type="nucleotide sequence ID" value="XM_052261531.1"/>
</dbReference>
<name>A0A9C6TJ29_ARADU</name>
<dbReference type="GeneID" id="127747528"/>
<reference evidence="1" key="1">
    <citation type="journal article" date="2016" name="Nat. Genet.">
        <title>The genome sequences of Arachis duranensis and Arachis ipaensis, the diploid ancestors of cultivated peanut.</title>
        <authorList>
            <person name="Bertioli D.J."/>
            <person name="Cannon S.B."/>
            <person name="Froenicke L."/>
            <person name="Huang G."/>
            <person name="Farmer A.D."/>
            <person name="Cannon E.K."/>
            <person name="Liu X."/>
            <person name="Gao D."/>
            <person name="Clevenger J."/>
            <person name="Dash S."/>
            <person name="Ren L."/>
            <person name="Moretzsohn M.C."/>
            <person name="Shirasawa K."/>
            <person name="Huang W."/>
            <person name="Vidigal B."/>
            <person name="Abernathy B."/>
            <person name="Chu Y."/>
            <person name="Niederhuth C.E."/>
            <person name="Umale P."/>
            <person name="Araujo A.C."/>
            <person name="Kozik A."/>
            <person name="Kim K.D."/>
            <person name="Burow M.D."/>
            <person name="Varshney R.K."/>
            <person name="Wang X."/>
            <person name="Zhang X."/>
            <person name="Barkley N."/>
            <person name="Guimaraes P.M."/>
            <person name="Isobe S."/>
            <person name="Guo B."/>
            <person name="Liao B."/>
            <person name="Stalker H.T."/>
            <person name="Schmitz R.J."/>
            <person name="Scheffler B.E."/>
            <person name="Leal-Bertioli S.C."/>
            <person name="Xun X."/>
            <person name="Jackson S.A."/>
            <person name="Michelmore R."/>
            <person name="Ozias-Akins P."/>
        </authorList>
    </citation>
    <scope>NUCLEOTIDE SEQUENCE [LARGE SCALE GENOMIC DNA]</scope>
    <source>
        <strain evidence="1">cv. V14167</strain>
    </source>
</reference>
<dbReference type="Proteomes" id="UP000515211">
    <property type="component" value="Chromosome 5"/>
</dbReference>
<gene>
    <name evidence="2" type="primary">LOC127747528</name>
</gene>
<reference evidence="2" key="2">
    <citation type="submission" date="2025-08" db="UniProtKB">
        <authorList>
            <consortium name="RefSeq"/>
        </authorList>
    </citation>
    <scope>IDENTIFICATION</scope>
    <source>
        <tissue evidence="2">Whole plant</tissue>
    </source>
</reference>
<proteinExistence type="predicted"/>
<dbReference type="KEGG" id="adu:127747528"/>
<evidence type="ECO:0000313" key="1">
    <source>
        <dbReference type="Proteomes" id="UP000515211"/>
    </source>
</evidence>
<protein>
    <submittedName>
        <fullName evidence="2">Uncharacterized protein LOC127747528</fullName>
    </submittedName>
</protein>
<evidence type="ECO:0000313" key="2">
    <source>
        <dbReference type="RefSeq" id="XP_052117491.1"/>
    </source>
</evidence>
<sequence>MEERRGCSVAAEAPLPLLGLGAVAVLPPSGFCTVTEELEGMSRRRRALSPLCRRLELAAELLHRLQAIASPLISSSPSLLITIVVSSITNICCWLNSSVLKKDETLCYYVQECKKWKILCHQILLQVPFK</sequence>
<accession>A0A9C6TJ29</accession>
<dbReference type="AlphaFoldDB" id="A0A9C6TJ29"/>
<organism evidence="1 2">
    <name type="scientific">Arachis duranensis</name>
    <name type="common">Wild peanut</name>
    <dbReference type="NCBI Taxonomy" id="130453"/>
    <lineage>
        <taxon>Eukaryota</taxon>
        <taxon>Viridiplantae</taxon>
        <taxon>Streptophyta</taxon>
        <taxon>Embryophyta</taxon>
        <taxon>Tracheophyta</taxon>
        <taxon>Spermatophyta</taxon>
        <taxon>Magnoliopsida</taxon>
        <taxon>eudicotyledons</taxon>
        <taxon>Gunneridae</taxon>
        <taxon>Pentapetalae</taxon>
        <taxon>rosids</taxon>
        <taxon>fabids</taxon>
        <taxon>Fabales</taxon>
        <taxon>Fabaceae</taxon>
        <taxon>Papilionoideae</taxon>
        <taxon>50 kb inversion clade</taxon>
        <taxon>dalbergioids sensu lato</taxon>
        <taxon>Dalbergieae</taxon>
        <taxon>Pterocarpus clade</taxon>
        <taxon>Arachis</taxon>
    </lineage>
</organism>